<dbReference type="PROSITE" id="PS51462">
    <property type="entry name" value="NUDIX"/>
    <property type="match status" value="1"/>
</dbReference>
<dbReference type="RefSeq" id="WP_085545464.1">
    <property type="nucleotide sequence ID" value="NZ_FXBB01000040.1"/>
</dbReference>
<dbReference type="PRINTS" id="PR00502">
    <property type="entry name" value="NUDIXFAMILY"/>
</dbReference>
<dbReference type="OrthoDB" id="9787476at2"/>
<reference evidence="4" key="1">
    <citation type="submission" date="2017-04" db="EMBL/GenBank/DDBJ databases">
        <authorList>
            <person name="Varghese N."/>
            <person name="Submissions S."/>
        </authorList>
    </citation>
    <scope>NUCLEOTIDE SEQUENCE [LARGE SCALE GENOMIC DNA]</scope>
    <source>
        <strain evidence="4">USBA 82</strain>
    </source>
</reference>
<evidence type="ECO:0000259" key="2">
    <source>
        <dbReference type="PROSITE" id="PS51462"/>
    </source>
</evidence>
<name>A0A1X7KY44_9BACT</name>
<dbReference type="SUPFAM" id="SSF55811">
    <property type="entry name" value="Nudix"/>
    <property type="match status" value="1"/>
</dbReference>
<keyword evidence="1" id="KW-0378">Hydrolase</keyword>
<evidence type="ECO:0000313" key="3">
    <source>
        <dbReference type="EMBL" id="SMG46506.1"/>
    </source>
</evidence>
<organism evidence="3 4">
    <name type="scientific">Dethiosulfovibrio salsuginis</name>
    <dbReference type="NCBI Taxonomy" id="561720"/>
    <lineage>
        <taxon>Bacteria</taxon>
        <taxon>Thermotogati</taxon>
        <taxon>Synergistota</taxon>
        <taxon>Synergistia</taxon>
        <taxon>Synergistales</taxon>
        <taxon>Dethiosulfovibrionaceae</taxon>
        <taxon>Dethiosulfovibrio</taxon>
    </lineage>
</organism>
<dbReference type="Pfam" id="PF00293">
    <property type="entry name" value="NUDIX"/>
    <property type="match status" value="1"/>
</dbReference>
<dbReference type="InterPro" id="IPR015797">
    <property type="entry name" value="NUDIX_hydrolase-like_dom_sf"/>
</dbReference>
<sequence>MIADKYDAFFLDLDGVVYVGDRQTDGAASALERLRSMGKDLRFLTNNPTDGGEIVRRLKCLGIEAKEEEVVTSGTATARVLADRGVGPVWVLGHGGLRKAMTDVALSLADAPPCEAVVVGWDDGVTLGEIRRAALAIRKGALFVATNEDPTYPSSEGILSGVGVVVEALIAGSGIRPLSVGKPWTAMFDQAMKTLAPGRRAVMIGDTPYVDVLGAHRAGIDAILMGSAETYPGKLDFRNPDGRIDKLGDLFDDSISMGSWDSPAYPWPESVEPGVAGVVLDQSGRVLLMRRSDNRQWGIPSGHVEPGETVQTAVIREIREETGLYVEVDELIGLYSDPVSQVITYPDSRICHFVTSCFLCQVKGGSLITSGPETLDARFFDPHLLPEPLMSMHPTWLADALAPSGRPFVR</sequence>
<dbReference type="PROSITE" id="PS00893">
    <property type="entry name" value="NUDIX_BOX"/>
    <property type="match status" value="1"/>
</dbReference>
<accession>A0A1X7KY44</accession>
<dbReference type="InterPro" id="IPR006357">
    <property type="entry name" value="HAD-SF_hydro_IIA"/>
</dbReference>
<keyword evidence="4" id="KW-1185">Reference proteome</keyword>
<dbReference type="Gene3D" id="3.40.50.1000">
    <property type="entry name" value="HAD superfamily/HAD-like"/>
    <property type="match status" value="2"/>
</dbReference>
<gene>
    <name evidence="3" type="ORF">SAMN06275492_1407</name>
</gene>
<dbReference type="AlphaFoldDB" id="A0A1X7KY44"/>
<dbReference type="InterPro" id="IPR000086">
    <property type="entry name" value="NUDIX_hydrolase_dom"/>
</dbReference>
<dbReference type="GO" id="GO:0016791">
    <property type="term" value="F:phosphatase activity"/>
    <property type="evidence" value="ECO:0007669"/>
    <property type="project" value="TreeGrafter"/>
</dbReference>
<proteinExistence type="predicted"/>
<dbReference type="InterPro" id="IPR020084">
    <property type="entry name" value="NUDIX_hydrolase_CS"/>
</dbReference>
<evidence type="ECO:0000313" key="4">
    <source>
        <dbReference type="Proteomes" id="UP000193355"/>
    </source>
</evidence>
<dbReference type="InterPro" id="IPR036412">
    <property type="entry name" value="HAD-like_sf"/>
</dbReference>
<feature type="domain" description="Nudix hydrolase" evidence="2">
    <location>
        <begin position="270"/>
        <end position="403"/>
    </location>
</feature>
<evidence type="ECO:0000256" key="1">
    <source>
        <dbReference type="ARBA" id="ARBA00022801"/>
    </source>
</evidence>
<dbReference type="NCBIfam" id="TIGR01460">
    <property type="entry name" value="HAD-SF-IIA"/>
    <property type="match status" value="1"/>
</dbReference>
<dbReference type="EMBL" id="FXBB01000040">
    <property type="protein sequence ID" value="SMG46506.1"/>
    <property type="molecule type" value="Genomic_DNA"/>
</dbReference>
<dbReference type="GO" id="GO:0005737">
    <property type="term" value="C:cytoplasm"/>
    <property type="evidence" value="ECO:0007669"/>
    <property type="project" value="TreeGrafter"/>
</dbReference>
<dbReference type="Gene3D" id="3.90.79.10">
    <property type="entry name" value="Nucleoside Triphosphate Pyrophosphohydrolase"/>
    <property type="match status" value="1"/>
</dbReference>
<dbReference type="SUPFAM" id="SSF56784">
    <property type="entry name" value="HAD-like"/>
    <property type="match status" value="1"/>
</dbReference>
<protein>
    <submittedName>
        <fullName evidence="3">Haloacid Dehalogenase Superfamily Class (Subfamily) IIA</fullName>
    </submittedName>
</protein>
<dbReference type="InterPro" id="IPR023214">
    <property type="entry name" value="HAD_sf"/>
</dbReference>
<dbReference type="Pfam" id="PF13242">
    <property type="entry name" value="Hydrolase_like"/>
    <property type="match status" value="1"/>
</dbReference>
<dbReference type="Pfam" id="PF13344">
    <property type="entry name" value="Hydrolase_6"/>
    <property type="match status" value="1"/>
</dbReference>
<dbReference type="PANTHER" id="PTHR19288:SF46">
    <property type="entry name" value="HALOACID DEHALOGENASE-LIKE HYDROLASE DOMAIN-CONTAINING PROTEIN 2"/>
    <property type="match status" value="1"/>
</dbReference>
<dbReference type="STRING" id="561720.SAMN06275492_1407"/>
<dbReference type="PANTHER" id="PTHR19288">
    <property type="entry name" value="4-NITROPHENYLPHOSPHATASE-RELATED"/>
    <property type="match status" value="1"/>
</dbReference>
<dbReference type="InterPro" id="IPR020476">
    <property type="entry name" value="Nudix_hydrolase"/>
</dbReference>
<dbReference type="Proteomes" id="UP000193355">
    <property type="component" value="Unassembled WGS sequence"/>
</dbReference>